<feature type="region of interest" description="Disordered" evidence="2">
    <location>
        <begin position="132"/>
        <end position="175"/>
    </location>
</feature>
<organism evidence="4 5">
    <name type="scientific">Coniella lustricola</name>
    <dbReference type="NCBI Taxonomy" id="2025994"/>
    <lineage>
        <taxon>Eukaryota</taxon>
        <taxon>Fungi</taxon>
        <taxon>Dikarya</taxon>
        <taxon>Ascomycota</taxon>
        <taxon>Pezizomycotina</taxon>
        <taxon>Sordariomycetes</taxon>
        <taxon>Sordariomycetidae</taxon>
        <taxon>Diaporthales</taxon>
        <taxon>Schizoparmaceae</taxon>
        <taxon>Coniella</taxon>
    </lineage>
</organism>
<dbReference type="Proteomes" id="UP000241462">
    <property type="component" value="Unassembled WGS sequence"/>
</dbReference>
<evidence type="ECO:0000313" key="4">
    <source>
        <dbReference type="EMBL" id="PSR83569.1"/>
    </source>
</evidence>
<gene>
    <name evidence="4" type="ORF">BD289DRAFT_483259</name>
</gene>
<dbReference type="InterPro" id="IPR036864">
    <property type="entry name" value="Zn2-C6_fun-type_DNA-bd_sf"/>
</dbReference>
<accession>A0A2T3A644</accession>
<evidence type="ECO:0000256" key="2">
    <source>
        <dbReference type="SAM" id="MobiDB-lite"/>
    </source>
</evidence>
<sequence>MSTSSAAEEPLRYACNRCHNLKLRCPRSSESSKTGADEPCSRCAKVGAPCIVGKRGKVGRPAKRRACLPPTPPEAADAIYWELVSDAPSVKPTSSTTVAFDSSDDINIDPALSMSDPDARCDPDSMIVASHGSNPFGDASMSARCNSPASLNGREGSTENDDSSHAASSWTSHSSMGGFAGQENSLYDSFVQDAGMFGYADITPTMLNFNPGSLDNFFRTVETGLAGLDEASHEAVFGAQPLTNKSEPAHAALSNTNVTSTQSHASANTTTTNTPSESCLRECLFKLSDLGNRMLRSSMESERLPSSSSSASGNMMDMSEDGASSGHQILRDAVDFSGELIDTARQGLPRFFDAAAGSASLSQDKSFPSTESWADIASASASSVPLAPPSIPESALIFQLIGCYTQLLYNFEVAIDCLYMEHTTAKDQSPSNINSMLKASLSVHTFTYLLGQLHKAFAVCELNTYGAEYAKTTTTTTTAAAGLASPCSSNGDARGSMLSKNLSDGLLGRAIMQIHEREETLMRKAEYLKRLTSQ</sequence>
<feature type="compositionally biased region" description="Low complexity" evidence="2">
    <location>
        <begin position="259"/>
        <end position="275"/>
    </location>
</feature>
<dbReference type="InterPro" id="IPR001138">
    <property type="entry name" value="Zn2Cys6_DnaBD"/>
</dbReference>
<dbReference type="SUPFAM" id="SSF57701">
    <property type="entry name" value="Zn2/Cys6 DNA-binding domain"/>
    <property type="match status" value="1"/>
</dbReference>
<feature type="region of interest" description="Disordered" evidence="2">
    <location>
        <begin position="297"/>
        <end position="323"/>
    </location>
</feature>
<dbReference type="OrthoDB" id="2574141at2759"/>
<proteinExistence type="predicted"/>
<dbReference type="AlphaFoldDB" id="A0A2T3A644"/>
<reference evidence="4 5" key="1">
    <citation type="journal article" date="2018" name="Mycol. Prog.">
        <title>Coniella lustricola, a new species from submerged detritus.</title>
        <authorList>
            <person name="Raudabaugh D.B."/>
            <person name="Iturriaga T."/>
            <person name="Carver A."/>
            <person name="Mondo S."/>
            <person name="Pangilinan J."/>
            <person name="Lipzen A."/>
            <person name="He G."/>
            <person name="Amirebrahimi M."/>
            <person name="Grigoriev I.V."/>
            <person name="Miller A.N."/>
        </authorList>
    </citation>
    <scope>NUCLEOTIDE SEQUENCE [LARGE SCALE GENOMIC DNA]</scope>
    <source>
        <strain evidence="4 5">B22-T-1</strain>
    </source>
</reference>
<keyword evidence="5" id="KW-1185">Reference proteome</keyword>
<dbReference type="PROSITE" id="PS50048">
    <property type="entry name" value="ZN2_CY6_FUNGAL_2"/>
    <property type="match status" value="1"/>
</dbReference>
<dbReference type="GO" id="GO:0008270">
    <property type="term" value="F:zinc ion binding"/>
    <property type="evidence" value="ECO:0007669"/>
    <property type="project" value="InterPro"/>
</dbReference>
<feature type="region of interest" description="Disordered" evidence="2">
    <location>
        <begin position="256"/>
        <end position="275"/>
    </location>
</feature>
<evidence type="ECO:0000313" key="5">
    <source>
        <dbReference type="Proteomes" id="UP000241462"/>
    </source>
</evidence>
<evidence type="ECO:0000256" key="1">
    <source>
        <dbReference type="ARBA" id="ARBA00023242"/>
    </source>
</evidence>
<feature type="compositionally biased region" description="Low complexity" evidence="2">
    <location>
        <begin position="304"/>
        <end position="317"/>
    </location>
</feature>
<feature type="domain" description="Zn(2)-C6 fungal-type" evidence="3">
    <location>
        <begin position="14"/>
        <end position="52"/>
    </location>
</feature>
<dbReference type="STRING" id="2025994.A0A2T3A644"/>
<dbReference type="Gene3D" id="4.10.240.10">
    <property type="entry name" value="Zn(2)-C6 fungal-type DNA-binding domain"/>
    <property type="match status" value="1"/>
</dbReference>
<dbReference type="EMBL" id="KZ678458">
    <property type="protein sequence ID" value="PSR83569.1"/>
    <property type="molecule type" value="Genomic_DNA"/>
</dbReference>
<dbReference type="InParanoid" id="A0A2T3A644"/>
<keyword evidence="1" id="KW-0539">Nucleus</keyword>
<feature type="compositionally biased region" description="Low complexity" evidence="2">
    <location>
        <begin position="165"/>
        <end position="175"/>
    </location>
</feature>
<dbReference type="Pfam" id="PF00172">
    <property type="entry name" value="Zn_clus"/>
    <property type="match status" value="1"/>
</dbReference>
<dbReference type="GO" id="GO:0000981">
    <property type="term" value="F:DNA-binding transcription factor activity, RNA polymerase II-specific"/>
    <property type="evidence" value="ECO:0007669"/>
    <property type="project" value="InterPro"/>
</dbReference>
<evidence type="ECO:0000259" key="3">
    <source>
        <dbReference type="PROSITE" id="PS50048"/>
    </source>
</evidence>
<dbReference type="CDD" id="cd00067">
    <property type="entry name" value="GAL4"/>
    <property type="match status" value="1"/>
</dbReference>
<protein>
    <recommendedName>
        <fullName evidence="3">Zn(2)-C6 fungal-type domain-containing protein</fullName>
    </recommendedName>
</protein>
<name>A0A2T3A644_9PEZI</name>